<sequence length="95" mass="11043">MLSTEDLRQWKDITPSLTNFSIQNCAEIYMEEEVVAFSDIRYGYLSLISIALNLEINPLVAHAWLLLAQTKLLIFNCRSSYPVNREHFADVKYRS</sequence>
<name>A0ABD2XDT0_9HYME</name>
<reference evidence="1 2" key="1">
    <citation type="journal article" date="2024" name="bioRxiv">
        <title>A reference genome for Trichogramma kaykai: A tiny desert-dwelling parasitoid wasp with competing sex-ratio distorters.</title>
        <authorList>
            <person name="Culotta J."/>
            <person name="Lindsey A.R."/>
        </authorList>
    </citation>
    <scope>NUCLEOTIDE SEQUENCE [LARGE SCALE GENOMIC DNA]</scope>
    <source>
        <strain evidence="1 2">KSX58</strain>
    </source>
</reference>
<comment type="caution">
    <text evidence="1">The sequence shown here is derived from an EMBL/GenBank/DDBJ whole genome shotgun (WGS) entry which is preliminary data.</text>
</comment>
<organism evidence="1 2">
    <name type="scientific">Trichogramma kaykai</name>
    <dbReference type="NCBI Taxonomy" id="54128"/>
    <lineage>
        <taxon>Eukaryota</taxon>
        <taxon>Metazoa</taxon>
        <taxon>Ecdysozoa</taxon>
        <taxon>Arthropoda</taxon>
        <taxon>Hexapoda</taxon>
        <taxon>Insecta</taxon>
        <taxon>Pterygota</taxon>
        <taxon>Neoptera</taxon>
        <taxon>Endopterygota</taxon>
        <taxon>Hymenoptera</taxon>
        <taxon>Apocrita</taxon>
        <taxon>Proctotrupomorpha</taxon>
        <taxon>Chalcidoidea</taxon>
        <taxon>Trichogrammatidae</taxon>
        <taxon>Trichogramma</taxon>
    </lineage>
</organism>
<gene>
    <name evidence="1" type="ORF">TKK_004199</name>
</gene>
<accession>A0ABD2XDT0</accession>
<evidence type="ECO:0000313" key="1">
    <source>
        <dbReference type="EMBL" id="KAL3403064.1"/>
    </source>
</evidence>
<dbReference type="AlphaFoldDB" id="A0ABD2XDT0"/>
<dbReference type="Proteomes" id="UP001627154">
    <property type="component" value="Unassembled WGS sequence"/>
</dbReference>
<keyword evidence="2" id="KW-1185">Reference proteome</keyword>
<evidence type="ECO:0000313" key="2">
    <source>
        <dbReference type="Proteomes" id="UP001627154"/>
    </source>
</evidence>
<proteinExistence type="predicted"/>
<dbReference type="EMBL" id="JBJJXI010000032">
    <property type="protein sequence ID" value="KAL3403064.1"/>
    <property type="molecule type" value="Genomic_DNA"/>
</dbReference>
<protein>
    <submittedName>
        <fullName evidence="1">Uncharacterized protein</fullName>
    </submittedName>
</protein>